<organism evidence="1 2">
    <name type="scientific">Piscinibacter gummiphilus</name>
    <dbReference type="NCBI Taxonomy" id="946333"/>
    <lineage>
        <taxon>Bacteria</taxon>
        <taxon>Pseudomonadati</taxon>
        <taxon>Pseudomonadota</taxon>
        <taxon>Betaproteobacteria</taxon>
        <taxon>Burkholderiales</taxon>
        <taxon>Sphaerotilaceae</taxon>
        <taxon>Piscinibacter</taxon>
    </lineage>
</organism>
<accession>A0ABZ0CV85</accession>
<gene>
    <name evidence="1" type="ORF">RXV79_26495</name>
</gene>
<dbReference type="Proteomes" id="UP001303946">
    <property type="component" value="Chromosome"/>
</dbReference>
<evidence type="ECO:0000313" key="1">
    <source>
        <dbReference type="EMBL" id="WOB08436.1"/>
    </source>
</evidence>
<keyword evidence="2" id="KW-1185">Reference proteome</keyword>
<proteinExistence type="predicted"/>
<evidence type="ECO:0000313" key="2">
    <source>
        <dbReference type="Proteomes" id="UP001303946"/>
    </source>
</evidence>
<reference evidence="1 2" key="1">
    <citation type="submission" date="2023-10" db="EMBL/GenBank/DDBJ databases">
        <title>Bacteria for the degradation of biodegradable plastic PBAT(Polybutylene adipate terephthalate).</title>
        <authorList>
            <person name="Weon H.-Y."/>
            <person name="Yeon J."/>
        </authorList>
    </citation>
    <scope>NUCLEOTIDE SEQUENCE [LARGE SCALE GENOMIC DNA]</scope>
    <source>
        <strain evidence="1 2">SBD 7-3</strain>
    </source>
</reference>
<dbReference type="RefSeq" id="WP_316701193.1">
    <property type="nucleotide sequence ID" value="NZ_CP136336.1"/>
</dbReference>
<protein>
    <submittedName>
        <fullName evidence="1">Uncharacterized protein</fullName>
    </submittedName>
</protein>
<name>A0ABZ0CV85_9BURK</name>
<dbReference type="EMBL" id="CP136336">
    <property type="protein sequence ID" value="WOB08436.1"/>
    <property type="molecule type" value="Genomic_DNA"/>
</dbReference>
<sequence length="78" mass="7712">MASLAALTSGSALPAAIDASIRKGAVDGPPLPTKELNVHVPAAPITLDNGGAYTLTVYGGPSMSFSVHAKPGRLLGTA</sequence>